<proteinExistence type="predicted"/>
<feature type="domain" description="NTP pyrophosphohydrolase MazG-like" evidence="1">
    <location>
        <begin position="27"/>
        <end position="70"/>
    </location>
</feature>
<dbReference type="RefSeq" id="WP_039697369.1">
    <property type="nucleotide sequence ID" value="NZ_AUZH01000033.1"/>
</dbReference>
<keyword evidence="5" id="KW-1185">Reference proteome</keyword>
<evidence type="ECO:0000259" key="1">
    <source>
        <dbReference type="Pfam" id="PF03819"/>
    </source>
</evidence>
<dbReference type="AlphaFoldDB" id="A0A091BLF9"/>
<dbReference type="EMBL" id="AUZH01000033">
    <property type="protein sequence ID" value="KFN86506.1"/>
    <property type="molecule type" value="Genomic_DNA"/>
</dbReference>
<dbReference type="Proteomes" id="UP000182793">
    <property type="component" value="Unassembled WGS sequence"/>
</dbReference>
<dbReference type="SUPFAM" id="SSF101386">
    <property type="entry name" value="all-alpha NTP pyrophosphatases"/>
    <property type="match status" value="1"/>
</dbReference>
<protein>
    <submittedName>
        <fullName evidence="2">ArpR</fullName>
    </submittedName>
    <submittedName>
        <fullName evidence="3">MazG nucleotide pyrophosphohydrolase domain-containing protein</fullName>
    </submittedName>
</protein>
<reference evidence="2 4" key="1">
    <citation type="journal article" date="2014" name="Genome Announc.">
        <title>Draft Genome Sequences of Streptococcus bovis Strains ATCC 33317 and JB1.</title>
        <authorList>
            <person name="Benahmed F.H."/>
            <person name="Gopinath G.R."/>
            <person name="Harbottle H."/>
            <person name="Cotta M.A."/>
            <person name="Luo Y."/>
            <person name="Henderson C."/>
            <person name="Teri P."/>
            <person name="Soppet D."/>
            <person name="Rasmussen M."/>
            <person name="Whitehead T.R."/>
            <person name="Davidson M."/>
        </authorList>
    </citation>
    <scope>NUCLEOTIDE SEQUENCE [LARGE SCALE GENOMIC DNA]</scope>
    <source>
        <strain evidence="2 4">JB1</strain>
    </source>
</reference>
<comment type="caution">
    <text evidence="2">The sequence shown here is derived from an EMBL/GenBank/DDBJ whole genome shotgun (WGS) entry which is preliminary data.</text>
</comment>
<dbReference type="Gene3D" id="1.10.287.1080">
    <property type="entry name" value="MazG-like"/>
    <property type="match status" value="1"/>
</dbReference>
<dbReference type="CDD" id="cd11540">
    <property type="entry name" value="NTP-PPase_u3"/>
    <property type="match status" value="1"/>
</dbReference>
<organism evidence="2 4">
    <name type="scientific">Streptococcus equinus JB1</name>
    <dbReference type="NCBI Taxonomy" id="1294274"/>
    <lineage>
        <taxon>Bacteria</taxon>
        <taxon>Bacillati</taxon>
        <taxon>Bacillota</taxon>
        <taxon>Bacilli</taxon>
        <taxon>Lactobacillales</taxon>
        <taxon>Streptococcaceae</taxon>
        <taxon>Streptococcus</taxon>
    </lineage>
</organism>
<dbReference type="Pfam" id="PF03819">
    <property type="entry name" value="MazG"/>
    <property type="match status" value="1"/>
</dbReference>
<gene>
    <name evidence="2" type="ORF">H702_09090</name>
    <name evidence="3" type="ORF">SAMN02910290_00848</name>
</gene>
<dbReference type="Proteomes" id="UP000029382">
    <property type="component" value="Unassembled WGS sequence"/>
</dbReference>
<evidence type="ECO:0000313" key="3">
    <source>
        <dbReference type="EMBL" id="SFL20168.1"/>
    </source>
</evidence>
<reference evidence="3 5" key="2">
    <citation type="submission" date="2016-10" db="EMBL/GenBank/DDBJ databases">
        <authorList>
            <person name="Varghese N."/>
            <person name="Submissions S."/>
        </authorList>
    </citation>
    <scope>NUCLEOTIDE SEQUENCE [LARGE SCALE GENOMIC DNA]</scope>
    <source>
        <strain evidence="3 5">JB1</strain>
    </source>
</reference>
<sequence length="183" mass="20342">MKFNELVENVKVWSIAKGLDKAEPIKQMQKLSEEWGELNQAKAKSNPEQLKDSIGDVLVVLIILSQQMNFKDINKLVNANLYKDIPEQIGLFGASTDKLLLLGTAEIGRVAGVLTINGGRNEASFQKMIIERSIVHLADVLDAIAVEENTSTIECFELAWNEIKGRTGRMVNGVFVKSEDIKE</sequence>
<name>A0A091BLF9_STREI</name>
<evidence type="ECO:0000313" key="5">
    <source>
        <dbReference type="Proteomes" id="UP000182793"/>
    </source>
</evidence>
<dbReference type="InterPro" id="IPR004518">
    <property type="entry name" value="MazG-like_dom"/>
</dbReference>
<evidence type="ECO:0000313" key="2">
    <source>
        <dbReference type="EMBL" id="KFN86506.1"/>
    </source>
</evidence>
<evidence type="ECO:0000313" key="4">
    <source>
        <dbReference type="Proteomes" id="UP000029382"/>
    </source>
</evidence>
<dbReference type="EMBL" id="FOTG01000004">
    <property type="protein sequence ID" value="SFL20168.1"/>
    <property type="molecule type" value="Genomic_DNA"/>
</dbReference>
<accession>A0A091BLF9</accession>